<evidence type="ECO:0000313" key="5">
    <source>
        <dbReference type="Proteomes" id="UP001382904"/>
    </source>
</evidence>
<feature type="region of interest" description="Disordered" evidence="2">
    <location>
        <begin position="195"/>
        <end position="239"/>
    </location>
</feature>
<dbReference type="InterPro" id="IPR038765">
    <property type="entry name" value="Papain-like_cys_pep_sf"/>
</dbReference>
<dbReference type="Gene3D" id="3.90.70.10">
    <property type="entry name" value="Cysteine proteinases"/>
    <property type="match status" value="1"/>
</dbReference>
<accession>A0ABU8U684</accession>
<evidence type="ECO:0000256" key="1">
    <source>
        <dbReference type="ARBA" id="ARBA00008455"/>
    </source>
</evidence>
<comment type="caution">
    <text evidence="4">The sequence shown here is derived from an EMBL/GenBank/DDBJ whole genome shotgun (WGS) entry which is preliminary data.</text>
</comment>
<dbReference type="PANTHER" id="PTHR12411">
    <property type="entry name" value="CYSTEINE PROTEASE FAMILY C1-RELATED"/>
    <property type="match status" value="1"/>
</dbReference>
<comment type="similarity">
    <text evidence="1">Belongs to the peptidase C1 family.</text>
</comment>
<organism evidence="4 5">
    <name type="scientific">Streptomyces caledonius</name>
    <dbReference type="NCBI Taxonomy" id="3134107"/>
    <lineage>
        <taxon>Bacteria</taxon>
        <taxon>Bacillati</taxon>
        <taxon>Actinomycetota</taxon>
        <taxon>Actinomycetes</taxon>
        <taxon>Kitasatosporales</taxon>
        <taxon>Streptomycetaceae</taxon>
        <taxon>Streptomyces</taxon>
    </lineage>
</organism>
<evidence type="ECO:0000259" key="3">
    <source>
        <dbReference type="SMART" id="SM00645"/>
    </source>
</evidence>
<evidence type="ECO:0000256" key="2">
    <source>
        <dbReference type="SAM" id="MobiDB-lite"/>
    </source>
</evidence>
<keyword evidence="5" id="KW-1185">Reference proteome</keyword>
<dbReference type="InterPro" id="IPR000169">
    <property type="entry name" value="Pept_cys_AS"/>
</dbReference>
<sequence>MPEESVQTAGELRAQLVARGARWSVLEHLADEDPVPRPSLGLEPGADLTPAEDAGVIDLRGIVGHESGNPHLTRRRAAHGLLPGAAGAAGAAVGARPAAVDWRSRWGRPWITKVKDQNPCGSCWAFGAAGLVESMARIEHDVWAERSEGDVHDGLRFACGQGSNPETALDWIKSNGGLADPDCWPYGTRPPVCPPSAAMPGAPSTRPAGTGPAGPCGSPTTSGSATWSSRRSGWTRSAR</sequence>
<reference evidence="4 5" key="1">
    <citation type="submission" date="2024-03" db="EMBL/GenBank/DDBJ databases">
        <title>Novel Streptomyces species of biotechnological and ecological value are a feature of Machair soil.</title>
        <authorList>
            <person name="Prole J.R."/>
            <person name="Goodfellow M."/>
            <person name="Allenby N."/>
            <person name="Ward A.C."/>
        </authorList>
    </citation>
    <scope>NUCLEOTIDE SEQUENCE [LARGE SCALE GENOMIC DNA]</scope>
    <source>
        <strain evidence="4 5">MS1.HAVA.3</strain>
    </source>
</reference>
<feature type="domain" description="Peptidase C1A papain C-terminal" evidence="3">
    <location>
        <begin position="96"/>
        <end position="234"/>
    </location>
</feature>
<dbReference type="Pfam" id="PF00112">
    <property type="entry name" value="Peptidase_C1"/>
    <property type="match status" value="1"/>
</dbReference>
<evidence type="ECO:0000313" key="4">
    <source>
        <dbReference type="EMBL" id="MEJ8643393.1"/>
    </source>
</evidence>
<dbReference type="SUPFAM" id="SSF54001">
    <property type="entry name" value="Cysteine proteinases"/>
    <property type="match status" value="1"/>
</dbReference>
<protein>
    <submittedName>
        <fullName evidence="4">C1 family peptidase</fullName>
    </submittedName>
</protein>
<dbReference type="Proteomes" id="UP001382904">
    <property type="component" value="Unassembled WGS sequence"/>
</dbReference>
<gene>
    <name evidence="4" type="ORF">WKI68_22320</name>
</gene>
<dbReference type="InterPro" id="IPR013128">
    <property type="entry name" value="Peptidase_C1A"/>
</dbReference>
<dbReference type="EMBL" id="JBBKAM010000002">
    <property type="protein sequence ID" value="MEJ8643393.1"/>
    <property type="molecule type" value="Genomic_DNA"/>
</dbReference>
<feature type="compositionally biased region" description="Low complexity" evidence="2">
    <location>
        <begin position="220"/>
        <end position="239"/>
    </location>
</feature>
<proteinExistence type="inferred from homology"/>
<feature type="region of interest" description="Disordered" evidence="2">
    <location>
        <begin position="29"/>
        <end position="48"/>
    </location>
</feature>
<dbReference type="SMART" id="SM00645">
    <property type="entry name" value="Pept_C1"/>
    <property type="match status" value="1"/>
</dbReference>
<name>A0ABU8U684_9ACTN</name>
<dbReference type="PROSITE" id="PS00139">
    <property type="entry name" value="THIOL_PROTEASE_CYS"/>
    <property type="match status" value="1"/>
</dbReference>
<dbReference type="InterPro" id="IPR000668">
    <property type="entry name" value="Peptidase_C1A_C"/>
</dbReference>